<reference evidence="5" key="1">
    <citation type="submission" date="2014-12" db="EMBL/GenBank/DDBJ databases">
        <title>Insight into the proteome of Arion vulgaris.</title>
        <authorList>
            <person name="Aradska J."/>
            <person name="Bulat T."/>
            <person name="Smidak R."/>
            <person name="Sarate P."/>
            <person name="Gangsoo J."/>
            <person name="Sialana F."/>
            <person name="Bilban M."/>
            <person name="Lubec G."/>
        </authorList>
    </citation>
    <scope>NUCLEOTIDE SEQUENCE</scope>
    <source>
        <tissue evidence="5">Skin</tissue>
    </source>
</reference>
<evidence type="ECO:0000313" key="5">
    <source>
        <dbReference type="EMBL" id="CEK73917.1"/>
    </source>
</evidence>
<dbReference type="EMBL" id="HACG01027051">
    <property type="protein sequence ID" value="CEK73916.1"/>
    <property type="molecule type" value="Transcribed_RNA"/>
</dbReference>
<name>A0A0B7A023_9EUPU</name>
<feature type="domain" description="Amine oxidase" evidence="3">
    <location>
        <begin position="57"/>
        <end position="197"/>
    </location>
</feature>
<dbReference type="InterPro" id="IPR002937">
    <property type="entry name" value="Amino_oxidase"/>
</dbReference>
<dbReference type="PANTHER" id="PTHR10742:SF410">
    <property type="entry name" value="LYSINE-SPECIFIC HISTONE DEMETHYLASE 2"/>
    <property type="match status" value="1"/>
</dbReference>
<dbReference type="SUPFAM" id="SSF54373">
    <property type="entry name" value="FAD-linked reductases, C-terminal domain"/>
    <property type="match status" value="1"/>
</dbReference>
<feature type="compositionally biased region" description="Basic and acidic residues" evidence="1">
    <location>
        <begin position="501"/>
        <end position="522"/>
    </location>
</feature>
<keyword evidence="2" id="KW-0812">Transmembrane</keyword>
<accession>A0A0B7A023</accession>
<dbReference type="PANTHER" id="PTHR10742">
    <property type="entry name" value="FLAVIN MONOAMINE OXIDASE"/>
    <property type="match status" value="1"/>
</dbReference>
<feature type="transmembrane region" description="Helical" evidence="2">
    <location>
        <begin position="7"/>
        <end position="24"/>
    </location>
</feature>
<dbReference type="EMBL" id="HACG01027052">
    <property type="protein sequence ID" value="CEK73917.1"/>
    <property type="molecule type" value="Transcribed_RNA"/>
</dbReference>
<organism evidence="5">
    <name type="scientific">Arion vulgaris</name>
    <dbReference type="NCBI Taxonomy" id="1028688"/>
    <lineage>
        <taxon>Eukaryota</taxon>
        <taxon>Metazoa</taxon>
        <taxon>Spiralia</taxon>
        <taxon>Lophotrochozoa</taxon>
        <taxon>Mollusca</taxon>
        <taxon>Gastropoda</taxon>
        <taxon>Heterobranchia</taxon>
        <taxon>Euthyneura</taxon>
        <taxon>Panpulmonata</taxon>
        <taxon>Eupulmonata</taxon>
        <taxon>Stylommatophora</taxon>
        <taxon>Helicina</taxon>
        <taxon>Arionoidea</taxon>
        <taxon>Arionidae</taxon>
        <taxon>Arion</taxon>
    </lineage>
</organism>
<keyword evidence="2" id="KW-0472">Membrane</keyword>
<feature type="region of interest" description="Disordered" evidence="1">
    <location>
        <begin position="501"/>
        <end position="551"/>
    </location>
</feature>
<sequence length="551" mass="61371">MGHSEPSLMYVLYILILLIVSFNLCTNGQKLPTENEKEEIVVDDLLPKEVVVIGAGIAGLAAARRLSADKQNFTVKVYEARRDRYGGRIWTDKLTNMKARGAEVDLGGSALSVISKENPLIELAEKFDLKVASVQKLQFIIPWKKISYSGDDLSKITHQAAQILGQAVNESKTEKIEVSMKEAIDKVLGKRETEDLDSAAAHLVRCLPSYILDNYSSRNYKPENIDVGYDKLLLDGMGELIDRLVSGSTEEPPLHLNLNKAARQIKVDKGRRKVLVRFHGGVQVAADIVVVAVPVSVIASGELLFEPDLPKKYQLALHEISISAGNKVIVEFEHAFWSAEYGVFTRAVRTDAERGNLQTWVNVNNLIGHPVLIGLLFGQPAVEFEILNPEEAKNYVIDVLNEMFGEDLVKQGGKVVRFQHSKWVTDPLSLGASTYPKVGSDPGLWDTFSQPLCPYIYFAGEHTSFEAHGTLHGAYNSGIRVGDQILTGLCETLRKEEERRIEEARRKKEEQKNATKDDKLDDSLDDDVNIDEDEDDTVEEVAQSKKEKTEL</sequence>
<gene>
    <name evidence="5" type="primary">ORF88884</name>
    <name evidence="4" type="synonym">ORF88876</name>
</gene>
<dbReference type="AlphaFoldDB" id="A0A0B7A023"/>
<evidence type="ECO:0000313" key="4">
    <source>
        <dbReference type="EMBL" id="CEK73916.1"/>
    </source>
</evidence>
<protein>
    <recommendedName>
        <fullName evidence="3">Amine oxidase domain-containing protein</fullName>
    </recommendedName>
</protein>
<evidence type="ECO:0000256" key="2">
    <source>
        <dbReference type="SAM" id="Phobius"/>
    </source>
</evidence>
<dbReference type="InterPro" id="IPR050281">
    <property type="entry name" value="Flavin_monoamine_oxidase"/>
</dbReference>
<dbReference type="SUPFAM" id="SSF51905">
    <property type="entry name" value="FAD/NAD(P)-binding domain"/>
    <property type="match status" value="1"/>
</dbReference>
<evidence type="ECO:0000256" key="1">
    <source>
        <dbReference type="SAM" id="MobiDB-lite"/>
    </source>
</evidence>
<proteinExistence type="predicted"/>
<dbReference type="InterPro" id="IPR036188">
    <property type="entry name" value="FAD/NAD-bd_sf"/>
</dbReference>
<dbReference type="Pfam" id="PF01593">
    <property type="entry name" value="Amino_oxidase"/>
    <property type="match status" value="2"/>
</dbReference>
<dbReference type="GO" id="GO:0016491">
    <property type="term" value="F:oxidoreductase activity"/>
    <property type="evidence" value="ECO:0007669"/>
    <property type="project" value="InterPro"/>
</dbReference>
<dbReference type="Gene3D" id="3.90.660.10">
    <property type="match status" value="1"/>
</dbReference>
<feature type="compositionally biased region" description="Acidic residues" evidence="1">
    <location>
        <begin position="523"/>
        <end position="539"/>
    </location>
</feature>
<keyword evidence="2" id="KW-1133">Transmembrane helix</keyword>
<dbReference type="Gene3D" id="3.50.50.60">
    <property type="entry name" value="FAD/NAD(P)-binding domain"/>
    <property type="match status" value="1"/>
</dbReference>
<feature type="compositionally biased region" description="Basic and acidic residues" evidence="1">
    <location>
        <begin position="542"/>
        <end position="551"/>
    </location>
</feature>
<evidence type="ECO:0000259" key="3">
    <source>
        <dbReference type="Pfam" id="PF01593"/>
    </source>
</evidence>
<feature type="domain" description="Amine oxidase" evidence="3">
    <location>
        <begin position="233"/>
        <end position="486"/>
    </location>
</feature>